<keyword evidence="5 16" id="KW-0349">Heme</keyword>
<dbReference type="GO" id="GO:0005789">
    <property type="term" value="C:endoplasmic reticulum membrane"/>
    <property type="evidence" value="ECO:0007669"/>
    <property type="project" value="TreeGrafter"/>
</dbReference>
<evidence type="ECO:0000256" key="11">
    <source>
        <dbReference type="ARBA" id="ARBA00023002"/>
    </source>
</evidence>
<keyword evidence="4 16" id="KW-0444">Lipid biosynthesis</keyword>
<dbReference type="GO" id="GO:0020037">
    <property type="term" value="F:heme binding"/>
    <property type="evidence" value="ECO:0007669"/>
    <property type="project" value="InterPro"/>
</dbReference>
<dbReference type="PROSITE" id="PS00476">
    <property type="entry name" value="FATTY_ACID_DESATUR_1"/>
    <property type="match status" value="1"/>
</dbReference>
<proteinExistence type="inferred from homology"/>
<dbReference type="InterPro" id="IPR036400">
    <property type="entry name" value="Cyt_B5-like_heme/steroid_sf"/>
</dbReference>
<dbReference type="eggNOG" id="KOG1600">
    <property type="taxonomic scope" value="Eukaryota"/>
</dbReference>
<keyword evidence="15 16" id="KW-0275">Fatty acid biosynthesis</keyword>
<dbReference type="GO" id="GO:0005506">
    <property type="term" value="F:iron ion binding"/>
    <property type="evidence" value="ECO:0007669"/>
    <property type="project" value="TreeGrafter"/>
</dbReference>
<dbReference type="GeneID" id="20672685"/>
<keyword evidence="3 16" id="KW-0813">Transport</keyword>
<evidence type="ECO:0000256" key="10">
    <source>
        <dbReference type="ARBA" id="ARBA00022989"/>
    </source>
</evidence>
<dbReference type="PROSITE" id="PS50255">
    <property type="entry name" value="CYTOCHROME_B5_2"/>
    <property type="match status" value="1"/>
</dbReference>
<dbReference type="PROSITE" id="PS00191">
    <property type="entry name" value="CYTOCHROME_B5_1"/>
    <property type="match status" value="1"/>
</dbReference>
<dbReference type="InterPro" id="IPR015876">
    <property type="entry name" value="Acyl-CoA_DS"/>
</dbReference>
<dbReference type="InterPro" id="IPR001199">
    <property type="entry name" value="Cyt_B5-like_heme/steroid-bd"/>
</dbReference>
<evidence type="ECO:0000256" key="16">
    <source>
        <dbReference type="PIRNR" id="PIRNR000345"/>
    </source>
</evidence>
<evidence type="ECO:0000313" key="20">
    <source>
        <dbReference type="Proteomes" id="UP000030671"/>
    </source>
</evidence>
<evidence type="ECO:0000259" key="18">
    <source>
        <dbReference type="PROSITE" id="PS50255"/>
    </source>
</evidence>
<dbReference type="Gene3D" id="3.10.120.10">
    <property type="entry name" value="Cytochrome b5-like heme/steroid binding domain"/>
    <property type="match status" value="1"/>
</dbReference>
<dbReference type="AlphaFoldDB" id="W4KGJ8"/>
<dbReference type="EC" id="1.14.19.1" evidence="16"/>
<dbReference type="InterPro" id="IPR001522">
    <property type="entry name" value="FADS-1_CS"/>
</dbReference>
<sequence length="435" mass="50061">MQPKLPKLSPRSQLSLRGEVAQLILFEAICRRIKQILWFNLAVVTLIPLLAFYGSCTTKLDSRTLLFCVFLYLFNMIGITAGYHRLWSHRSYNASRPLEYFLAIAGGAAIQGSIQWWARGHRSHHRYTDTDLDPYGAHLGLWHTHIGWMLVRPRVKPGAADTSDLRRNRVVTWQHRWYFYIAFFFGLIIPTCVPGYLWSDWRGGFFYAGCLRLTFVHHSVFSVNSIAHWLGETTFDDKLSPRDHFITALVTLGEGYHNFHHQFPMDYRNAIKWYQYDPTKWFIAVCSYLGLASHLRVFPDGEIRKSKLTMELKRLKKEQDGLRKPVDPTELPIISWESFEEQSKLQSLTLVSGFIHDVTDFLDDHPGGRSILKPMIGKDATSAFFGGVYEHSNAAHNLLSGMRVGVLLGGQEHISEDAIPPWRRLEIITQPISKK</sequence>
<evidence type="ECO:0000256" key="12">
    <source>
        <dbReference type="ARBA" id="ARBA00023004"/>
    </source>
</evidence>
<dbReference type="RefSeq" id="XP_009544109.1">
    <property type="nucleotide sequence ID" value="XM_009545814.1"/>
</dbReference>
<reference evidence="19 20" key="1">
    <citation type="journal article" date="2012" name="New Phytol.">
        <title>Insight into trade-off between wood decay and parasitism from the genome of a fungal forest pathogen.</title>
        <authorList>
            <person name="Olson A."/>
            <person name="Aerts A."/>
            <person name="Asiegbu F."/>
            <person name="Belbahri L."/>
            <person name="Bouzid O."/>
            <person name="Broberg A."/>
            <person name="Canback B."/>
            <person name="Coutinho P.M."/>
            <person name="Cullen D."/>
            <person name="Dalman K."/>
            <person name="Deflorio G."/>
            <person name="van Diepen L.T."/>
            <person name="Dunand C."/>
            <person name="Duplessis S."/>
            <person name="Durling M."/>
            <person name="Gonthier P."/>
            <person name="Grimwood J."/>
            <person name="Fossdal C.G."/>
            <person name="Hansson D."/>
            <person name="Henrissat B."/>
            <person name="Hietala A."/>
            <person name="Himmelstrand K."/>
            <person name="Hoffmeister D."/>
            <person name="Hogberg N."/>
            <person name="James T.Y."/>
            <person name="Karlsson M."/>
            <person name="Kohler A."/>
            <person name="Kues U."/>
            <person name="Lee Y.H."/>
            <person name="Lin Y.C."/>
            <person name="Lind M."/>
            <person name="Lindquist E."/>
            <person name="Lombard V."/>
            <person name="Lucas S."/>
            <person name="Lunden K."/>
            <person name="Morin E."/>
            <person name="Murat C."/>
            <person name="Park J."/>
            <person name="Raffaello T."/>
            <person name="Rouze P."/>
            <person name="Salamov A."/>
            <person name="Schmutz J."/>
            <person name="Solheim H."/>
            <person name="Stahlberg J."/>
            <person name="Velez H."/>
            <person name="de Vries R.P."/>
            <person name="Wiebenga A."/>
            <person name="Woodward S."/>
            <person name="Yakovlev I."/>
            <person name="Garbelotto M."/>
            <person name="Martin F."/>
            <person name="Grigoriev I.V."/>
            <person name="Stenlid J."/>
        </authorList>
    </citation>
    <scope>NUCLEOTIDE SEQUENCE [LARGE SCALE GENOMIC DNA]</scope>
    <source>
        <strain evidence="19 20">TC 32-1</strain>
    </source>
</reference>
<feature type="transmembrane region" description="Helical" evidence="17">
    <location>
        <begin position="65"/>
        <end position="86"/>
    </location>
</feature>
<dbReference type="EMBL" id="KI925456">
    <property type="protein sequence ID" value="ETW84435.1"/>
    <property type="molecule type" value="Genomic_DNA"/>
</dbReference>
<keyword evidence="20" id="KW-1185">Reference proteome</keyword>
<evidence type="ECO:0000256" key="1">
    <source>
        <dbReference type="ARBA" id="ARBA00004141"/>
    </source>
</evidence>
<evidence type="ECO:0000256" key="4">
    <source>
        <dbReference type="ARBA" id="ARBA00022516"/>
    </source>
</evidence>
<dbReference type="OrthoDB" id="10260134at2759"/>
<keyword evidence="11 16" id="KW-0560">Oxidoreductase</keyword>
<keyword evidence="9 16" id="KW-0249">Electron transport</keyword>
<evidence type="ECO:0000256" key="17">
    <source>
        <dbReference type="SAM" id="Phobius"/>
    </source>
</evidence>
<dbReference type="STRING" id="747525.W4KGJ8"/>
<dbReference type="HOGENOM" id="CLU_027359_3_2_1"/>
<dbReference type="SUPFAM" id="SSF55856">
    <property type="entry name" value="Cytochrome b5-like heme/steroid binding domain"/>
    <property type="match status" value="1"/>
</dbReference>
<keyword evidence="8 16" id="KW-0276">Fatty acid metabolism</keyword>
<evidence type="ECO:0000256" key="6">
    <source>
        <dbReference type="ARBA" id="ARBA00022692"/>
    </source>
</evidence>
<evidence type="ECO:0000256" key="5">
    <source>
        <dbReference type="ARBA" id="ARBA00022617"/>
    </source>
</evidence>
<feature type="transmembrane region" description="Helical" evidence="17">
    <location>
        <begin position="36"/>
        <end position="53"/>
    </location>
</feature>
<dbReference type="PIRSF" id="PIRSF000345">
    <property type="entry name" value="OLE1"/>
    <property type="match status" value="1"/>
</dbReference>
<gene>
    <name evidence="19" type="ORF">HETIRDRAFT_408509</name>
</gene>
<evidence type="ECO:0000256" key="2">
    <source>
        <dbReference type="ARBA" id="ARBA00009295"/>
    </source>
</evidence>
<feature type="domain" description="Cytochrome b5 heme-binding" evidence="18">
    <location>
        <begin position="350"/>
        <end position="408"/>
    </location>
</feature>
<evidence type="ECO:0000256" key="13">
    <source>
        <dbReference type="ARBA" id="ARBA00023098"/>
    </source>
</evidence>
<comment type="function">
    <text evidence="16">Stearoyl-CoA desaturase that utilizes O(2) and electrons from reduced cytochrome b5 to introduce the first double bond into saturated fatty acyl-CoA substrates.</text>
</comment>
<dbReference type="InterPro" id="IPR005804">
    <property type="entry name" value="FA_desaturase_dom"/>
</dbReference>
<dbReference type="PRINTS" id="PR00075">
    <property type="entry name" value="FACDDSATRASE"/>
</dbReference>
<evidence type="ECO:0000256" key="7">
    <source>
        <dbReference type="ARBA" id="ARBA00022723"/>
    </source>
</evidence>
<name>W4KGJ8_HETIT</name>
<dbReference type="Proteomes" id="UP000030671">
    <property type="component" value="Unassembled WGS sequence"/>
</dbReference>
<dbReference type="InterPro" id="IPR018506">
    <property type="entry name" value="Cyt_B5_heme-BS"/>
</dbReference>
<keyword evidence="14 17" id="KW-0472">Membrane</keyword>
<dbReference type="eggNOG" id="KOG0537">
    <property type="taxonomic scope" value="Eukaryota"/>
</dbReference>
<dbReference type="KEGG" id="hir:HETIRDRAFT_408509"/>
<dbReference type="GO" id="GO:0006636">
    <property type="term" value="P:unsaturated fatty acid biosynthetic process"/>
    <property type="evidence" value="ECO:0007669"/>
    <property type="project" value="UniProtKB-UniRule"/>
</dbReference>
<evidence type="ECO:0000256" key="15">
    <source>
        <dbReference type="ARBA" id="ARBA00023160"/>
    </source>
</evidence>
<comment type="subcellular location">
    <subcellularLocation>
        <location evidence="1">Membrane</location>
        <topology evidence="1">Multi-pass membrane protein</topology>
    </subcellularLocation>
</comment>
<dbReference type="PANTHER" id="PTHR11351:SF31">
    <property type="entry name" value="DESATURASE 1, ISOFORM A-RELATED"/>
    <property type="match status" value="1"/>
</dbReference>
<comment type="cofactor">
    <cofactor evidence="16">
        <name>Fe(2+)</name>
        <dbReference type="ChEBI" id="CHEBI:29033"/>
    </cofactor>
    <text evidence="16">Expected to bind 2 Fe(2+) ions per subunit.</text>
</comment>
<dbReference type="InParanoid" id="W4KGJ8"/>
<feature type="transmembrane region" description="Helical" evidence="17">
    <location>
        <begin position="177"/>
        <end position="198"/>
    </location>
</feature>
<evidence type="ECO:0000256" key="3">
    <source>
        <dbReference type="ARBA" id="ARBA00022448"/>
    </source>
</evidence>
<dbReference type="FunCoup" id="W4KGJ8">
    <property type="interactions" value="167"/>
</dbReference>
<organism evidence="19 20">
    <name type="scientific">Heterobasidion irregulare (strain TC 32-1)</name>
    <dbReference type="NCBI Taxonomy" id="747525"/>
    <lineage>
        <taxon>Eukaryota</taxon>
        <taxon>Fungi</taxon>
        <taxon>Dikarya</taxon>
        <taxon>Basidiomycota</taxon>
        <taxon>Agaricomycotina</taxon>
        <taxon>Agaricomycetes</taxon>
        <taxon>Russulales</taxon>
        <taxon>Bondarzewiaceae</taxon>
        <taxon>Heterobasidion</taxon>
        <taxon>Heterobasidion annosum species complex</taxon>
    </lineage>
</organism>
<dbReference type="PRINTS" id="PR00363">
    <property type="entry name" value="CYTOCHROMEB5"/>
</dbReference>
<comment type="similarity">
    <text evidence="2 16">Belongs to the fatty acid desaturase type 1 family.</text>
</comment>
<dbReference type="Pfam" id="PF00173">
    <property type="entry name" value="Cyt-b5"/>
    <property type="match status" value="1"/>
</dbReference>
<keyword evidence="7 16" id="KW-0479">Metal-binding</keyword>
<keyword evidence="6 17" id="KW-0812">Transmembrane</keyword>
<evidence type="ECO:0000256" key="9">
    <source>
        <dbReference type="ARBA" id="ARBA00022982"/>
    </source>
</evidence>
<dbReference type="PANTHER" id="PTHR11351">
    <property type="entry name" value="ACYL-COA DESATURASE"/>
    <property type="match status" value="1"/>
</dbReference>
<keyword evidence="13 16" id="KW-0443">Lipid metabolism</keyword>
<dbReference type="GO" id="GO:0004768">
    <property type="term" value="F:stearoyl-CoA 9-desaturase activity"/>
    <property type="evidence" value="ECO:0007669"/>
    <property type="project" value="UniProtKB-UniRule"/>
</dbReference>
<dbReference type="InterPro" id="IPR009160">
    <property type="entry name" value="Acyl-CoA_deSatase_haem/ster-bd"/>
</dbReference>
<dbReference type="SMART" id="SM01117">
    <property type="entry name" value="Cyt-b5"/>
    <property type="match status" value="1"/>
</dbReference>
<accession>W4KGJ8</accession>
<dbReference type="CDD" id="cd03505">
    <property type="entry name" value="Delta9-FADS-like"/>
    <property type="match status" value="1"/>
</dbReference>
<evidence type="ECO:0000256" key="8">
    <source>
        <dbReference type="ARBA" id="ARBA00022832"/>
    </source>
</evidence>
<keyword evidence="10 17" id="KW-1133">Transmembrane helix</keyword>
<dbReference type="FunFam" id="3.10.120.10:FF:000004">
    <property type="entry name" value="Acyl-CoA desaturase"/>
    <property type="match status" value="1"/>
</dbReference>
<protein>
    <recommendedName>
        <fullName evidence="16">Acyl-CoA desaturase</fullName>
        <ecNumber evidence="16">1.14.19.1</ecNumber>
    </recommendedName>
</protein>
<dbReference type="Pfam" id="PF00487">
    <property type="entry name" value="FA_desaturase"/>
    <property type="match status" value="1"/>
</dbReference>
<evidence type="ECO:0000256" key="14">
    <source>
        <dbReference type="ARBA" id="ARBA00023136"/>
    </source>
</evidence>
<evidence type="ECO:0000313" key="19">
    <source>
        <dbReference type="EMBL" id="ETW84435.1"/>
    </source>
</evidence>
<comment type="catalytic activity">
    <reaction evidence="16">
        <text>octadecanoyl-CoA + 2 Fe(II)-[cytochrome b5] + O2 + 2 H(+) = (9Z)-octadecenoyl-CoA + 2 Fe(III)-[cytochrome b5] + 2 H2O</text>
        <dbReference type="Rhea" id="RHEA:19721"/>
        <dbReference type="Rhea" id="RHEA-COMP:10438"/>
        <dbReference type="Rhea" id="RHEA-COMP:10439"/>
        <dbReference type="ChEBI" id="CHEBI:15377"/>
        <dbReference type="ChEBI" id="CHEBI:15378"/>
        <dbReference type="ChEBI" id="CHEBI:15379"/>
        <dbReference type="ChEBI" id="CHEBI:29033"/>
        <dbReference type="ChEBI" id="CHEBI:29034"/>
        <dbReference type="ChEBI" id="CHEBI:57387"/>
        <dbReference type="ChEBI" id="CHEBI:57394"/>
        <dbReference type="EC" id="1.14.19.1"/>
    </reaction>
</comment>
<keyword evidence="12 16" id="KW-0408">Iron</keyword>